<accession>A0ABY3ACU3</accession>
<dbReference type="EMBL" id="VHIF01000001">
    <property type="protein sequence ID" value="TQO38572.1"/>
    <property type="molecule type" value="Genomic_DNA"/>
</dbReference>
<dbReference type="InterPro" id="IPR029044">
    <property type="entry name" value="Nucleotide-diphossugar_trans"/>
</dbReference>
<evidence type="ECO:0000259" key="1">
    <source>
        <dbReference type="Pfam" id="PF00535"/>
    </source>
</evidence>
<dbReference type="Proteomes" id="UP000315363">
    <property type="component" value="Unassembled WGS sequence"/>
</dbReference>
<comment type="caution">
    <text evidence="2">The sequence shown here is derived from an EMBL/GenBank/DDBJ whole genome shotgun (WGS) entry which is preliminary data.</text>
</comment>
<name>A0ABY3ACU3_9FLAO</name>
<dbReference type="PANTHER" id="PTHR43685:SF11">
    <property type="entry name" value="GLYCOSYLTRANSFERASE TAGX-RELATED"/>
    <property type="match status" value="1"/>
</dbReference>
<reference evidence="2 3" key="1">
    <citation type="submission" date="2019-06" db="EMBL/GenBank/DDBJ databases">
        <title>A large-scale integrated study on North Sea by COGITO (Coastal Microbe Genomic &amp; Taxonomic Observatory).</title>
        <authorList>
            <person name="Teeling H."/>
        </authorList>
    </citation>
    <scope>NUCLEOTIDE SEQUENCE [LARGE SCALE GENOMIC DNA]</scope>
    <source>
        <strain evidence="2 3">MAR_2009_79</strain>
    </source>
</reference>
<gene>
    <name evidence="2" type="ORF">GQ41_3225</name>
</gene>
<dbReference type="InterPro" id="IPR050834">
    <property type="entry name" value="Glycosyltransf_2"/>
</dbReference>
<dbReference type="Gene3D" id="3.90.550.10">
    <property type="entry name" value="Spore Coat Polysaccharide Biosynthesis Protein SpsA, Chain A"/>
    <property type="match status" value="1"/>
</dbReference>
<feature type="domain" description="Glycosyltransferase 2-like" evidence="1">
    <location>
        <begin position="7"/>
        <end position="133"/>
    </location>
</feature>
<organism evidence="2 3">
    <name type="scientific">Arenibacter algicola</name>
    <dbReference type="NCBI Taxonomy" id="616991"/>
    <lineage>
        <taxon>Bacteria</taxon>
        <taxon>Pseudomonadati</taxon>
        <taxon>Bacteroidota</taxon>
        <taxon>Flavobacteriia</taxon>
        <taxon>Flavobacteriales</taxon>
        <taxon>Flavobacteriaceae</taxon>
        <taxon>Arenibacter</taxon>
    </lineage>
</organism>
<dbReference type="Pfam" id="PF00535">
    <property type="entry name" value="Glycos_transf_2"/>
    <property type="match status" value="1"/>
</dbReference>
<dbReference type="PANTHER" id="PTHR43685">
    <property type="entry name" value="GLYCOSYLTRANSFERASE"/>
    <property type="match status" value="1"/>
</dbReference>
<keyword evidence="3" id="KW-1185">Reference proteome</keyword>
<proteinExistence type="predicted"/>
<sequence>MTQPVLTVVMPIYNGEKYVQEAIDSILVQTFPDFELIIINDGSTDRSLEIITSYTDTRIRILNNKKNQGIPYNRNLGLKEAKGDFLCWADCDDLSLPERFDRQVRFLRNNSEFGGCGTWLERFKGSHTIGILKAIENSEEIRASLLFRPATIPNATAMLRLSEIKKHKLWYNSDLPISEDYDFIFRCSRVMKFSNIQEVLYKYRDSETSIMKKFENQEEKRYDIKKIIYRQVLSTLAIKTTEVDLKTHDNTCSINLFSRFHDFKDSYHWLKKIKLANKIEGTFDSKALNKILADQFFYTAKKASKFGFKTLLFFIFKSLTNNWGLHPIRITKLAIRCAIKYDKFEYKNG</sequence>
<evidence type="ECO:0000313" key="2">
    <source>
        <dbReference type="EMBL" id="TQO38572.1"/>
    </source>
</evidence>
<dbReference type="InterPro" id="IPR001173">
    <property type="entry name" value="Glyco_trans_2-like"/>
</dbReference>
<evidence type="ECO:0000313" key="3">
    <source>
        <dbReference type="Proteomes" id="UP000315363"/>
    </source>
</evidence>
<dbReference type="SUPFAM" id="SSF53448">
    <property type="entry name" value="Nucleotide-diphospho-sugar transferases"/>
    <property type="match status" value="1"/>
</dbReference>
<dbReference type="RefSeq" id="WP_142190144.1">
    <property type="nucleotide sequence ID" value="NZ_VHIF01000001.1"/>
</dbReference>
<dbReference type="CDD" id="cd00761">
    <property type="entry name" value="Glyco_tranf_GTA_type"/>
    <property type="match status" value="1"/>
</dbReference>
<protein>
    <submittedName>
        <fullName evidence="2">Glycosyltransferase involved in cell wall biosynthesis</fullName>
    </submittedName>
</protein>